<reference evidence="2" key="2">
    <citation type="journal article" date="2021" name="PeerJ">
        <title>Extensive microbial diversity within the chicken gut microbiome revealed by metagenomics and culture.</title>
        <authorList>
            <person name="Gilroy R."/>
            <person name="Ravi A."/>
            <person name="Getino M."/>
            <person name="Pursley I."/>
            <person name="Horton D.L."/>
            <person name="Alikhan N.F."/>
            <person name="Baker D."/>
            <person name="Gharbi K."/>
            <person name="Hall N."/>
            <person name="Watson M."/>
            <person name="Adriaenssens E.M."/>
            <person name="Foster-Nyarko E."/>
            <person name="Jarju S."/>
            <person name="Secka A."/>
            <person name="Antonio M."/>
            <person name="Oren A."/>
            <person name="Chaudhuri R.R."/>
            <person name="La Ragione R."/>
            <person name="Hildebrand F."/>
            <person name="Pallen M.J."/>
        </authorList>
    </citation>
    <scope>NUCLEOTIDE SEQUENCE</scope>
    <source>
        <strain evidence="2">CHK184-20233</strain>
    </source>
</reference>
<proteinExistence type="predicted"/>
<organism evidence="2 3">
    <name type="scientific">Candidatus Onthousia excrementipullorum</name>
    <dbReference type="NCBI Taxonomy" id="2840884"/>
    <lineage>
        <taxon>Bacteria</taxon>
        <taxon>Bacillati</taxon>
        <taxon>Bacillota</taxon>
        <taxon>Bacilli</taxon>
        <taxon>Candidatus Onthousia</taxon>
    </lineage>
</organism>
<evidence type="ECO:0000259" key="1">
    <source>
        <dbReference type="Pfam" id="PF01966"/>
    </source>
</evidence>
<dbReference type="EMBL" id="DVHC01000023">
    <property type="protein sequence ID" value="HIR58803.1"/>
    <property type="molecule type" value="Genomic_DNA"/>
</dbReference>
<dbReference type="Proteomes" id="UP000824232">
    <property type="component" value="Unassembled WGS sequence"/>
</dbReference>
<protein>
    <submittedName>
        <fullName evidence="2">HD domain-containing protein</fullName>
    </submittedName>
</protein>
<gene>
    <name evidence="2" type="ORF">IAB38_02020</name>
</gene>
<dbReference type="Gene3D" id="1.10.3210.10">
    <property type="entry name" value="Hypothetical protein af1432"/>
    <property type="match status" value="1"/>
</dbReference>
<dbReference type="InterPro" id="IPR006674">
    <property type="entry name" value="HD_domain"/>
</dbReference>
<comment type="caution">
    <text evidence="2">The sequence shown here is derived from an EMBL/GenBank/DDBJ whole genome shotgun (WGS) entry which is preliminary data.</text>
</comment>
<reference evidence="2" key="1">
    <citation type="submission" date="2020-10" db="EMBL/GenBank/DDBJ databases">
        <authorList>
            <person name="Gilroy R."/>
        </authorList>
    </citation>
    <scope>NUCLEOTIDE SEQUENCE</scope>
    <source>
        <strain evidence="2">CHK184-20233</strain>
    </source>
</reference>
<sequence>MLLQFYLEQLDYKNMPLFLRKYFECPSLVRLMRVGYFCGMDFASKSVYDFSEYISRFAHSLTTSLLTYKVTKDKTMTVAALFHDVATPCFSHVIDYMNEDYEKQESTEELTEDIIKSDKYLLKCLKEDNIDVDDIINFKKFSIVDNDRPKCCADRLDGVILTGIGWTKNINKDDIKKIINDVRVFKNEDNEDEIGFTSRDIVSKIIDVSKSIDLYCHTNEDNYMMQLLATITKLSIDRGYITYDDLYSLNEIELFNKLKNSKDKELLDKISLFENINIDSIPKIELPNVKVRVLTPLVNGKRYN</sequence>
<evidence type="ECO:0000313" key="2">
    <source>
        <dbReference type="EMBL" id="HIR58803.1"/>
    </source>
</evidence>
<evidence type="ECO:0000313" key="3">
    <source>
        <dbReference type="Proteomes" id="UP000824232"/>
    </source>
</evidence>
<dbReference type="Pfam" id="PF01966">
    <property type="entry name" value="HD"/>
    <property type="match status" value="1"/>
</dbReference>
<feature type="domain" description="HD" evidence="1">
    <location>
        <begin position="56"/>
        <end position="157"/>
    </location>
</feature>
<dbReference type="AlphaFoldDB" id="A0A9D1DTR7"/>
<name>A0A9D1DTR7_9FIRM</name>
<dbReference type="SUPFAM" id="SSF109604">
    <property type="entry name" value="HD-domain/PDEase-like"/>
    <property type="match status" value="1"/>
</dbReference>
<accession>A0A9D1DTR7</accession>